<name>A0A1H5T5R2_9RHOB</name>
<dbReference type="Pfam" id="PF00990">
    <property type="entry name" value="GGDEF"/>
    <property type="match status" value="1"/>
</dbReference>
<dbReference type="InterPro" id="IPR043128">
    <property type="entry name" value="Rev_trsase/Diguanyl_cyclase"/>
</dbReference>
<dbReference type="EMBL" id="FNUZ01000001">
    <property type="protein sequence ID" value="SEF58135.1"/>
    <property type="molecule type" value="Genomic_DNA"/>
</dbReference>
<dbReference type="GO" id="GO:0043709">
    <property type="term" value="P:cell adhesion involved in single-species biofilm formation"/>
    <property type="evidence" value="ECO:0007669"/>
    <property type="project" value="TreeGrafter"/>
</dbReference>
<feature type="domain" description="Response regulatory" evidence="5">
    <location>
        <begin position="4"/>
        <end position="121"/>
    </location>
</feature>
<dbReference type="GO" id="GO:0000160">
    <property type="term" value="P:phosphorelay signal transduction system"/>
    <property type="evidence" value="ECO:0007669"/>
    <property type="project" value="InterPro"/>
</dbReference>
<sequence>MSGRILIIDSLAVNRIILRVKLSAAFYEVFQAENARQAKRVLQNEQIDLIIASDGLTDVDFEGLQNTLRQGVKTRLMPPVVLIQKENDQASRTKALKKGAQAVLPRPVDELLLLAHIRSLLRNRDAELDLGLKAETAQDLGFEEPKVQFDHRQVIAVMRDKNQSDLKKSFAALDGETQFFRSDMLLRKAAKTTDLFVLFEDADHPGLGLSLMAELRSRTETRHAAILYIATETQRNAAIHALDLGANDVMIGLTDMAEMTVRMNALLERKALHDCLRTKVQTDLKAAIVDPLTGLYNRRYALPLMNRLLKAATAAKMPLSAMIVDVDFFKKINDRFGHANGDRALVEVAKRLREHLSPQDVIARIGGEEFLVILPKTNMKRAIRSAERLRAGMNSGPIQLSEASAYVSISIGVTTSLNAYGATATTVLEEADNALYAAKSTGRNKVVHAKAQGLGPYRSPFLPRERNSETSSASRSA</sequence>
<dbReference type="SUPFAM" id="SSF52172">
    <property type="entry name" value="CheY-like"/>
    <property type="match status" value="2"/>
</dbReference>
<dbReference type="PANTHER" id="PTHR45138:SF9">
    <property type="entry name" value="DIGUANYLATE CYCLASE DGCM-RELATED"/>
    <property type="match status" value="1"/>
</dbReference>
<keyword evidence="8" id="KW-1185">Reference proteome</keyword>
<dbReference type="Gene3D" id="3.30.70.270">
    <property type="match status" value="1"/>
</dbReference>
<reference evidence="7 8" key="1">
    <citation type="submission" date="2016-10" db="EMBL/GenBank/DDBJ databases">
        <authorList>
            <person name="de Groot N.N."/>
        </authorList>
    </citation>
    <scope>NUCLEOTIDE SEQUENCE [LARGE SCALE GENOMIC DNA]</scope>
    <source>
        <strain evidence="7 8">DSM 26915</strain>
    </source>
</reference>
<dbReference type="SMART" id="SM00267">
    <property type="entry name" value="GGDEF"/>
    <property type="match status" value="1"/>
</dbReference>
<dbReference type="Pfam" id="PF00072">
    <property type="entry name" value="Response_reg"/>
    <property type="match status" value="1"/>
</dbReference>
<dbReference type="SUPFAM" id="SSF55073">
    <property type="entry name" value="Nucleotide cyclase"/>
    <property type="match status" value="1"/>
</dbReference>
<feature type="region of interest" description="Disordered" evidence="4">
    <location>
        <begin position="454"/>
        <end position="477"/>
    </location>
</feature>
<dbReference type="InterPro" id="IPR029787">
    <property type="entry name" value="Nucleotide_cyclase"/>
</dbReference>
<evidence type="ECO:0000256" key="3">
    <source>
        <dbReference type="PROSITE-ProRule" id="PRU00169"/>
    </source>
</evidence>
<comment type="catalytic activity">
    <reaction evidence="2">
        <text>2 GTP = 3',3'-c-di-GMP + 2 diphosphate</text>
        <dbReference type="Rhea" id="RHEA:24898"/>
        <dbReference type="ChEBI" id="CHEBI:33019"/>
        <dbReference type="ChEBI" id="CHEBI:37565"/>
        <dbReference type="ChEBI" id="CHEBI:58805"/>
        <dbReference type="EC" id="2.7.7.65"/>
    </reaction>
</comment>
<dbReference type="FunFam" id="3.30.70.270:FF:000001">
    <property type="entry name" value="Diguanylate cyclase domain protein"/>
    <property type="match status" value="1"/>
</dbReference>
<dbReference type="AlphaFoldDB" id="A0A1H5T5R2"/>
<dbReference type="Gene3D" id="3.40.50.2300">
    <property type="match status" value="1"/>
</dbReference>
<dbReference type="EC" id="2.7.7.65" evidence="1"/>
<dbReference type="InterPro" id="IPR000160">
    <property type="entry name" value="GGDEF_dom"/>
</dbReference>
<gene>
    <name evidence="7" type="ORF">SAMN04488045_0501</name>
</gene>
<dbReference type="PANTHER" id="PTHR45138">
    <property type="entry name" value="REGULATORY COMPONENTS OF SENSORY TRANSDUCTION SYSTEM"/>
    <property type="match status" value="1"/>
</dbReference>
<dbReference type="PROSITE" id="PS50887">
    <property type="entry name" value="GGDEF"/>
    <property type="match status" value="1"/>
</dbReference>
<dbReference type="InterPro" id="IPR050469">
    <property type="entry name" value="Diguanylate_Cyclase"/>
</dbReference>
<evidence type="ECO:0000259" key="5">
    <source>
        <dbReference type="PROSITE" id="PS50110"/>
    </source>
</evidence>
<comment type="caution">
    <text evidence="3">Lacks conserved residue(s) required for the propagation of feature annotation.</text>
</comment>
<dbReference type="GO" id="GO:1902201">
    <property type="term" value="P:negative regulation of bacterial-type flagellum-dependent cell motility"/>
    <property type="evidence" value="ECO:0007669"/>
    <property type="project" value="TreeGrafter"/>
</dbReference>
<dbReference type="Proteomes" id="UP000236752">
    <property type="component" value="Unassembled WGS sequence"/>
</dbReference>
<dbReference type="RefSeq" id="WP_103908879.1">
    <property type="nucleotide sequence ID" value="NZ_FNUZ01000001.1"/>
</dbReference>
<dbReference type="InterPro" id="IPR011006">
    <property type="entry name" value="CheY-like_superfamily"/>
</dbReference>
<organism evidence="7 8">
    <name type="scientific">Thalassococcus halodurans</name>
    <dbReference type="NCBI Taxonomy" id="373675"/>
    <lineage>
        <taxon>Bacteria</taxon>
        <taxon>Pseudomonadati</taxon>
        <taxon>Pseudomonadota</taxon>
        <taxon>Alphaproteobacteria</taxon>
        <taxon>Rhodobacterales</taxon>
        <taxon>Roseobacteraceae</taxon>
        <taxon>Thalassococcus</taxon>
    </lineage>
</organism>
<accession>A0A1H5T5R2</accession>
<evidence type="ECO:0000259" key="6">
    <source>
        <dbReference type="PROSITE" id="PS50887"/>
    </source>
</evidence>
<evidence type="ECO:0000256" key="2">
    <source>
        <dbReference type="ARBA" id="ARBA00034247"/>
    </source>
</evidence>
<dbReference type="OrthoDB" id="9812260at2"/>
<evidence type="ECO:0000313" key="7">
    <source>
        <dbReference type="EMBL" id="SEF58135.1"/>
    </source>
</evidence>
<evidence type="ECO:0000313" key="8">
    <source>
        <dbReference type="Proteomes" id="UP000236752"/>
    </source>
</evidence>
<dbReference type="InterPro" id="IPR001789">
    <property type="entry name" value="Sig_transdc_resp-reg_receiver"/>
</dbReference>
<dbReference type="PROSITE" id="PS50110">
    <property type="entry name" value="RESPONSE_REGULATORY"/>
    <property type="match status" value="1"/>
</dbReference>
<evidence type="ECO:0000256" key="1">
    <source>
        <dbReference type="ARBA" id="ARBA00012528"/>
    </source>
</evidence>
<evidence type="ECO:0000256" key="4">
    <source>
        <dbReference type="SAM" id="MobiDB-lite"/>
    </source>
</evidence>
<dbReference type="CDD" id="cd01949">
    <property type="entry name" value="GGDEF"/>
    <property type="match status" value="1"/>
</dbReference>
<proteinExistence type="predicted"/>
<dbReference type="GO" id="GO:0005886">
    <property type="term" value="C:plasma membrane"/>
    <property type="evidence" value="ECO:0007669"/>
    <property type="project" value="TreeGrafter"/>
</dbReference>
<protein>
    <recommendedName>
        <fullName evidence="1">diguanylate cyclase</fullName>
        <ecNumber evidence="1">2.7.7.65</ecNumber>
    </recommendedName>
</protein>
<dbReference type="GO" id="GO:0052621">
    <property type="term" value="F:diguanylate cyclase activity"/>
    <property type="evidence" value="ECO:0007669"/>
    <property type="project" value="UniProtKB-EC"/>
</dbReference>
<dbReference type="SMART" id="SM00448">
    <property type="entry name" value="REC"/>
    <property type="match status" value="1"/>
</dbReference>
<feature type="domain" description="GGDEF" evidence="6">
    <location>
        <begin position="317"/>
        <end position="451"/>
    </location>
</feature>
<dbReference type="NCBIfam" id="TIGR00254">
    <property type="entry name" value="GGDEF"/>
    <property type="match status" value="1"/>
</dbReference>